<evidence type="ECO:0000256" key="1">
    <source>
        <dbReference type="SAM" id="MobiDB-lite"/>
    </source>
</evidence>
<evidence type="ECO:0000313" key="3">
    <source>
        <dbReference type="Proteomes" id="UP000008694"/>
    </source>
</evidence>
<proteinExistence type="predicted"/>
<dbReference type="EMBL" id="GL348715">
    <property type="protein sequence ID" value="EFH59514.1"/>
    <property type="molecule type" value="Genomic_DNA"/>
</dbReference>
<evidence type="ECO:0000313" key="2">
    <source>
        <dbReference type="EMBL" id="EFH59514.1"/>
    </source>
</evidence>
<accession>D7LB16</accession>
<reference evidence="3" key="1">
    <citation type="journal article" date="2011" name="Nat. Genet.">
        <title>The Arabidopsis lyrata genome sequence and the basis of rapid genome size change.</title>
        <authorList>
            <person name="Hu T.T."/>
            <person name="Pattyn P."/>
            <person name="Bakker E.G."/>
            <person name="Cao J."/>
            <person name="Cheng J.-F."/>
            <person name="Clark R.M."/>
            <person name="Fahlgren N."/>
            <person name="Fawcett J.A."/>
            <person name="Grimwood J."/>
            <person name="Gundlach H."/>
            <person name="Haberer G."/>
            <person name="Hollister J.D."/>
            <person name="Ossowski S."/>
            <person name="Ottilar R.P."/>
            <person name="Salamov A.A."/>
            <person name="Schneeberger K."/>
            <person name="Spannagl M."/>
            <person name="Wang X."/>
            <person name="Yang L."/>
            <person name="Nasrallah M.E."/>
            <person name="Bergelson J."/>
            <person name="Carrington J.C."/>
            <person name="Gaut B.S."/>
            <person name="Schmutz J."/>
            <person name="Mayer K.F.X."/>
            <person name="Van de Peer Y."/>
            <person name="Grigoriev I.V."/>
            <person name="Nordborg M."/>
            <person name="Weigel D."/>
            <person name="Guo Y.-L."/>
        </authorList>
    </citation>
    <scope>NUCLEOTIDE SEQUENCE [LARGE SCALE GENOMIC DNA]</scope>
    <source>
        <strain evidence="3">cv. MN47</strain>
    </source>
</reference>
<organism evidence="3">
    <name type="scientific">Arabidopsis lyrata subsp. lyrata</name>
    <name type="common">Lyre-leaved rock-cress</name>
    <dbReference type="NCBI Taxonomy" id="81972"/>
    <lineage>
        <taxon>Eukaryota</taxon>
        <taxon>Viridiplantae</taxon>
        <taxon>Streptophyta</taxon>
        <taxon>Embryophyta</taxon>
        <taxon>Tracheophyta</taxon>
        <taxon>Spermatophyta</taxon>
        <taxon>Magnoliopsida</taxon>
        <taxon>eudicotyledons</taxon>
        <taxon>Gunneridae</taxon>
        <taxon>Pentapetalae</taxon>
        <taxon>rosids</taxon>
        <taxon>malvids</taxon>
        <taxon>Brassicales</taxon>
        <taxon>Brassicaceae</taxon>
        <taxon>Camelineae</taxon>
        <taxon>Arabidopsis</taxon>
    </lineage>
</organism>
<protein>
    <submittedName>
        <fullName evidence="2">Predicted protein</fullName>
    </submittedName>
</protein>
<dbReference type="AlphaFoldDB" id="D7LB16"/>
<feature type="region of interest" description="Disordered" evidence="1">
    <location>
        <begin position="76"/>
        <end position="106"/>
    </location>
</feature>
<dbReference type="HOGENOM" id="CLU_2226834_0_0_1"/>
<gene>
    <name evidence="2" type="ORF">ARALYDRAFT_673001</name>
</gene>
<name>D7LB16_ARALL</name>
<sequence>MVTFRQYFFITLKLYSRFKYFTVVMMRIFLSYKKLFKVPIVDKNHRRLEQVPPQAKQVDDHARKVHAQQLILARPGNAKLGIPPSSSKSLSCPILPSSSKSCPSPA</sequence>
<feature type="compositionally biased region" description="Polar residues" evidence="1">
    <location>
        <begin position="84"/>
        <end position="106"/>
    </location>
</feature>
<dbReference type="Gramene" id="Al_scaffold_0003_2198">
    <property type="protein sequence ID" value="Al_scaffold_0003_2198"/>
    <property type="gene ID" value="Al_scaffold_0003_2198"/>
</dbReference>
<dbReference type="Proteomes" id="UP000008694">
    <property type="component" value="Unassembled WGS sequence"/>
</dbReference>
<keyword evidence="3" id="KW-1185">Reference proteome</keyword>